<gene>
    <name evidence="1" type="ordered locus">BAnh1_02270</name>
</gene>
<dbReference type="HOGENOM" id="CLU_2104188_0_0_5"/>
<reference evidence="1 2" key="1">
    <citation type="journal article" date="2013" name="PLoS Genet.">
        <title>A gene transfer agent and a dynamic repertoire of secretion systems hold the keys to the explosive radiation of the emerging pathogen Bartonella.</title>
        <authorList>
            <person name="Guy L."/>
            <person name="Nystedt B."/>
            <person name="Toft C."/>
            <person name="Zaremba-Niedzwiedzka K."/>
            <person name="Berglund E.C."/>
            <person name="Granberg F."/>
            <person name="Naslund K."/>
            <person name="Eriksson A.S."/>
            <person name="Andersson S.G."/>
        </authorList>
    </citation>
    <scope>NUCLEOTIDE SEQUENCE [LARGE SCALE GENOMIC DNA]</scope>
    <source>
        <strain evidence="1 2">Aust/NH1</strain>
    </source>
</reference>
<protein>
    <submittedName>
        <fullName evidence="1">Uncharacterized protein</fullName>
    </submittedName>
</protein>
<dbReference type="Proteomes" id="UP000011729">
    <property type="component" value="Chromosome"/>
</dbReference>
<dbReference type="AlphaFoldDB" id="M1N2H8"/>
<proteinExistence type="predicted"/>
<accession>M1N2H8</accession>
<evidence type="ECO:0000313" key="1">
    <source>
        <dbReference type="EMBL" id="AGF74114.1"/>
    </source>
</evidence>
<organism evidence="1 2">
    <name type="scientific">Bartonella australis (strain Aust/NH1)</name>
    <dbReference type="NCBI Taxonomy" id="1094489"/>
    <lineage>
        <taxon>Bacteria</taxon>
        <taxon>Pseudomonadati</taxon>
        <taxon>Pseudomonadota</taxon>
        <taxon>Alphaproteobacteria</taxon>
        <taxon>Hyphomicrobiales</taxon>
        <taxon>Bartonellaceae</taxon>
        <taxon>Bartonella</taxon>
    </lineage>
</organism>
<name>M1N2H8_BARAA</name>
<dbReference type="KEGG" id="baus:BAnh1_02270"/>
<sequence>MYQLIFTLNGEKLEDIPVAVSFEDIDNLQQIIKELPELLADDQFYHIDHFSLRDILKLKTTSYTEDVAWLWILEENSRGRYIGENSVVPKFVEDSDVWREYLEEGKDYDIESRFL</sequence>
<dbReference type="PATRIC" id="fig|1094489.3.peg.277"/>
<dbReference type="RefSeq" id="WP_015397623.1">
    <property type="nucleotide sequence ID" value="NC_020300.1"/>
</dbReference>
<keyword evidence="2" id="KW-1185">Reference proteome</keyword>
<evidence type="ECO:0000313" key="2">
    <source>
        <dbReference type="Proteomes" id="UP000011729"/>
    </source>
</evidence>
<dbReference type="EMBL" id="CP003123">
    <property type="protein sequence ID" value="AGF74114.1"/>
    <property type="molecule type" value="Genomic_DNA"/>
</dbReference>